<dbReference type="AlphaFoldDB" id="A0ABC9YTM3"/>
<name>A0ABC9YTM3_9NOCA</name>
<protein>
    <submittedName>
        <fullName evidence="2">ABC transporter ATP-binding protein</fullName>
    </submittedName>
</protein>
<keyword evidence="3" id="KW-1185">Reference proteome</keyword>
<evidence type="ECO:0000313" key="3">
    <source>
        <dbReference type="Proteomes" id="UP000037179"/>
    </source>
</evidence>
<dbReference type="GO" id="GO:0005524">
    <property type="term" value="F:ATP binding"/>
    <property type="evidence" value="ECO:0007669"/>
    <property type="project" value="UniProtKB-KW"/>
</dbReference>
<comment type="caution">
    <text evidence="2">The sequence shown here is derived from an EMBL/GenBank/DDBJ whole genome shotgun (WGS) entry which is preliminary data.</text>
</comment>
<keyword evidence="2" id="KW-0547">Nucleotide-binding</keyword>
<sequence>MPPSLPEPPPRVDGNTGDNSAVSGESAPAAACRTGIRVGRIVADSWGGATVYPAAQVFGVVEDADVDTDIGLRNYVFRLGEATTRGQTDDAGTNRRRGGHISARCPAGSGDGWPLPGSGGSGKSAGGGLVRRFVRVAGGSARLGGVSGRCGMVS</sequence>
<proteinExistence type="predicted"/>
<gene>
    <name evidence="2" type="ORF">NSK11_contig00040-0034</name>
</gene>
<reference evidence="3" key="1">
    <citation type="submission" date="2015-07" db="EMBL/GenBank/DDBJ databases">
        <title>Nocardia seriolae U-1 whole genome shotgun sequence.</title>
        <authorList>
            <person name="Imajoh M."/>
            <person name="Fukumoto Y."/>
            <person name="Sukeda M."/>
            <person name="Yamane J."/>
            <person name="Yamasaki K."/>
            <person name="Shimizu M."/>
            <person name="Ohnishi K."/>
            <person name="Oshima S."/>
        </authorList>
    </citation>
    <scope>NUCLEOTIDE SEQUENCE [LARGE SCALE GENOMIC DNA]</scope>
    <source>
        <strain evidence="3">U-1</strain>
    </source>
</reference>
<reference evidence="2 3" key="2">
    <citation type="journal article" date="2016" name="Genome Announc.">
        <title>Draft Genome Sequence of Erythromycin- and Oxytetracycline-Sensitive Nocardia seriolae Strain U-1 (NBRC 110359).</title>
        <authorList>
            <person name="Imajoh M."/>
            <person name="Sukeda M."/>
            <person name="Shimizu M."/>
            <person name="Yamane J."/>
            <person name="Ohnishi K."/>
            <person name="Oshima S."/>
        </authorList>
    </citation>
    <scope>NUCLEOTIDE SEQUENCE [LARGE SCALE GENOMIC DNA]</scope>
    <source>
        <strain evidence="2 3">U-1</strain>
    </source>
</reference>
<dbReference type="EMBL" id="BBYQ01000040">
    <property type="protein sequence ID" value="GAP28680.1"/>
    <property type="molecule type" value="Genomic_DNA"/>
</dbReference>
<accession>A0ABC9YTM3</accession>
<evidence type="ECO:0000313" key="2">
    <source>
        <dbReference type="EMBL" id="GAP28680.1"/>
    </source>
</evidence>
<dbReference type="Proteomes" id="UP000037179">
    <property type="component" value="Unassembled WGS sequence"/>
</dbReference>
<organism evidence="2 3">
    <name type="scientific">Nocardia seriolae</name>
    <dbReference type="NCBI Taxonomy" id="37332"/>
    <lineage>
        <taxon>Bacteria</taxon>
        <taxon>Bacillati</taxon>
        <taxon>Actinomycetota</taxon>
        <taxon>Actinomycetes</taxon>
        <taxon>Mycobacteriales</taxon>
        <taxon>Nocardiaceae</taxon>
        <taxon>Nocardia</taxon>
    </lineage>
</organism>
<evidence type="ECO:0000256" key="1">
    <source>
        <dbReference type="SAM" id="MobiDB-lite"/>
    </source>
</evidence>
<keyword evidence="2" id="KW-0067">ATP-binding</keyword>
<feature type="region of interest" description="Disordered" evidence="1">
    <location>
        <begin position="1"/>
        <end position="28"/>
    </location>
</feature>
<feature type="compositionally biased region" description="Pro residues" evidence="1">
    <location>
        <begin position="1"/>
        <end position="11"/>
    </location>
</feature>
<feature type="region of interest" description="Disordered" evidence="1">
    <location>
        <begin position="85"/>
        <end position="112"/>
    </location>
</feature>